<dbReference type="InParanoid" id="E2AGV3"/>
<gene>
    <name evidence="1" type="ORF">EAG_04828</name>
</gene>
<accession>E2AGV3</accession>
<dbReference type="EMBL" id="GL439408">
    <property type="protein sequence ID" value="EFN67366.1"/>
    <property type="molecule type" value="Genomic_DNA"/>
</dbReference>
<dbReference type="AlphaFoldDB" id="E2AGV3"/>
<evidence type="ECO:0000313" key="2">
    <source>
        <dbReference type="Proteomes" id="UP000000311"/>
    </source>
</evidence>
<dbReference type="Proteomes" id="UP000000311">
    <property type="component" value="Unassembled WGS sequence"/>
</dbReference>
<organism evidence="2">
    <name type="scientific">Camponotus floridanus</name>
    <name type="common">Florida carpenter ant</name>
    <dbReference type="NCBI Taxonomy" id="104421"/>
    <lineage>
        <taxon>Eukaryota</taxon>
        <taxon>Metazoa</taxon>
        <taxon>Ecdysozoa</taxon>
        <taxon>Arthropoda</taxon>
        <taxon>Hexapoda</taxon>
        <taxon>Insecta</taxon>
        <taxon>Pterygota</taxon>
        <taxon>Neoptera</taxon>
        <taxon>Endopterygota</taxon>
        <taxon>Hymenoptera</taxon>
        <taxon>Apocrita</taxon>
        <taxon>Aculeata</taxon>
        <taxon>Formicoidea</taxon>
        <taxon>Formicidae</taxon>
        <taxon>Formicinae</taxon>
        <taxon>Camponotus</taxon>
    </lineage>
</organism>
<reference evidence="1 2" key="1">
    <citation type="journal article" date="2010" name="Science">
        <title>Genomic comparison of the ants Camponotus floridanus and Harpegnathos saltator.</title>
        <authorList>
            <person name="Bonasio R."/>
            <person name="Zhang G."/>
            <person name="Ye C."/>
            <person name="Mutti N.S."/>
            <person name="Fang X."/>
            <person name="Qin N."/>
            <person name="Donahue G."/>
            <person name="Yang P."/>
            <person name="Li Q."/>
            <person name="Li C."/>
            <person name="Zhang P."/>
            <person name="Huang Z."/>
            <person name="Berger S.L."/>
            <person name="Reinberg D."/>
            <person name="Wang J."/>
            <person name="Liebig J."/>
        </authorList>
    </citation>
    <scope>NUCLEOTIDE SEQUENCE [LARGE SCALE GENOMIC DNA]</scope>
    <source>
        <strain evidence="2">C129</strain>
    </source>
</reference>
<keyword evidence="2" id="KW-1185">Reference proteome</keyword>
<proteinExistence type="predicted"/>
<sequence>MAWVAYRRSAGVQEWGRSHLPPSSTFLVARTITFARTARRKSFNTAMLLTFHGGNDLNNRYMRGGSSQTNLLSVSECSFPRWLLLGKIENARSLSDFLRIGRILVQNARARGYTAWNNTRALWGFLKALTKEATSDETRTM</sequence>
<name>E2AGV3_CAMFO</name>
<evidence type="ECO:0000313" key="1">
    <source>
        <dbReference type="EMBL" id="EFN67366.1"/>
    </source>
</evidence>
<protein>
    <submittedName>
        <fullName evidence="1">Uncharacterized protein</fullName>
    </submittedName>
</protein>